<comment type="subcellular location">
    <subcellularLocation>
        <location evidence="1">Membrane</location>
        <topology evidence="1">Multi-pass membrane protein</topology>
    </subcellularLocation>
</comment>
<dbReference type="GO" id="GO:0022857">
    <property type="term" value="F:transmembrane transporter activity"/>
    <property type="evidence" value="ECO:0007669"/>
    <property type="project" value="InterPro"/>
</dbReference>
<dbReference type="InterPro" id="IPR011701">
    <property type="entry name" value="MFS"/>
</dbReference>
<evidence type="ECO:0000256" key="4">
    <source>
        <dbReference type="ARBA" id="ARBA00023136"/>
    </source>
</evidence>
<proteinExistence type="predicted"/>
<evidence type="ECO:0000313" key="8">
    <source>
        <dbReference type="Proteomes" id="UP000094819"/>
    </source>
</evidence>
<dbReference type="PANTHER" id="PTHR23294:SF4">
    <property type="entry name" value="EXPRESSED PROTEIN"/>
    <property type="match status" value="1"/>
</dbReference>
<evidence type="ECO:0000256" key="3">
    <source>
        <dbReference type="ARBA" id="ARBA00022989"/>
    </source>
</evidence>
<dbReference type="OrthoDB" id="196103at2759"/>
<dbReference type="Pfam" id="PF07690">
    <property type="entry name" value="MFS_1"/>
    <property type="match status" value="1"/>
</dbReference>
<feature type="transmembrane region" description="Helical" evidence="6">
    <location>
        <begin position="338"/>
        <end position="357"/>
    </location>
</feature>
<dbReference type="Gene3D" id="1.20.1250.20">
    <property type="entry name" value="MFS general substrate transporter like domains"/>
    <property type="match status" value="1"/>
</dbReference>
<dbReference type="GO" id="GO:0016020">
    <property type="term" value="C:membrane"/>
    <property type="evidence" value="ECO:0007669"/>
    <property type="project" value="UniProtKB-SubCell"/>
</dbReference>
<dbReference type="Proteomes" id="UP000094819">
    <property type="component" value="Unassembled WGS sequence"/>
</dbReference>
<sequence>MSPYKPLQDAFTGCHNDTLGIGALPLDPEDSYGEENVDMDHYRKTVPLWKRIRNHSLTQMILISIQATAGPAMADAIAGLGGGGLATPTTNNIANAISYAVLALVCFLGGPIVNKLGTKWALVIGAISFPFRGASYYTNSKYGNQWFIIVGSLLEGLGTGCWYVAESATVMSIAPSGARGKYLALWIVSRNLGQLIGGAVSLAQNHEPGVEGGVSPSTFIVFMCIECLALPFAFFITPLEHVVRSDGTRVPMAAKTSTKKELGYIKKTWRSKIVYLSGLWAFWTFFYGGSWSTYLGLYFSVRARALSSLISPLFCIVGCFILGFILDIQSLSQRRRAQLGLALVVITNVAVYIWSIIMQVKFDRNDPGEIDWNDGRYAESFLPYFFVQTTGPISQSFMYWLISSFAENAQANVRNGAAFRCIEAIGQAVAYGMNSKTSDSPLIGFCVTAGLLAIAFPPFLVLVNSTPNVIPGEVTRHNNGGEGKEKESVDDEALNEKQKDGENTTAVTMLEA</sequence>
<gene>
    <name evidence="7" type="ORF">L198_00843</name>
</gene>
<accession>A0A1E3K264</accession>
<dbReference type="RefSeq" id="XP_019034741.1">
    <property type="nucleotide sequence ID" value="XM_019173015.1"/>
</dbReference>
<dbReference type="SUPFAM" id="SSF103473">
    <property type="entry name" value="MFS general substrate transporter"/>
    <property type="match status" value="1"/>
</dbReference>
<reference evidence="7 8" key="1">
    <citation type="submission" date="2016-06" db="EMBL/GenBank/DDBJ databases">
        <title>Evolution of pathogenesis and genome organization in the Tremellales.</title>
        <authorList>
            <person name="Cuomo C."/>
            <person name="Litvintseva A."/>
            <person name="Heitman J."/>
            <person name="Chen Y."/>
            <person name="Sun S."/>
            <person name="Springer D."/>
            <person name="Dromer F."/>
            <person name="Young S."/>
            <person name="Zeng Q."/>
            <person name="Chapman S."/>
            <person name="Gujja S."/>
            <person name="Saif S."/>
            <person name="Birren B."/>
        </authorList>
    </citation>
    <scope>NUCLEOTIDE SEQUENCE [LARGE SCALE GENOMIC DNA]</scope>
    <source>
        <strain evidence="7 8">CBS 7118</strain>
    </source>
</reference>
<evidence type="ECO:0000313" key="7">
    <source>
        <dbReference type="EMBL" id="ODO07264.1"/>
    </source>
</evidence>
<evidence type="ECO:0000256" key="2">
    <source>
        <dbReference type="ARBA" id="ARBA00022692"/>
    </source>
</evidence>
<dbReference type="AlphaFoldDB" id="A0A1E3K264"/>
<name>A0A1E3K264_9TREE</name>
<keyword evidence="8" id="KW-1185">Reference proteome</keyword>
<feature type="region of interest" description="Disordered" evidence="5">
    <location>
        <begin position="473"/>
        <end position="512"/>
    </location>
</feature>
<dbReference type="GeneID" id="30190056"/>
<feature type="transmembrane region" description="Helical" evidence="6">
    <location>
        <begin position="305"/>
        <end position="326"/>
    </location>
</feature>
<evidence type="ECO:0000256" key="5">
    <source>
        <dbReference type="SAM" id="MobiDB-lite"/>
    </source>
</evidence>
<dbReference type="EMBL" id="AWGH01000002">
    <property type="protein sequence ID" value="ODO07264.1"/>
    <property type="molecule type" value="Genomic_DNA"/>
</dbReference>
<comment type="caution">
    <text evidence="7">The sequence shown here is derived from an EMBL/GenBank/DDBJ whole genome shotgun (WGS) entry which is preliminary data.</text>
</comment>
<feature type="transmembrane region" description="Helical" evidence="6">
    <location>
        <begin position="442"/>
        <end position="463"/>
    </location>
</feature>
<protein>
    <submittedName>
        <fullName evidence="7">Membrane protein</fullName>
    </submittedName>
</protein>
<feature type="transmembrane region" description="Helical" evidence="6">
    <location>
        <begin position="60"/>
        <end position="81"/>
    </location>
</feature>
<evidence type="ECO:0000256" key="1">
    <source>
        <dbReference type="ARBA" id="ARBA00004141"/>
    </source>
</evidence>
<feature type="compositionally biased region" description="Polar residues" evidence="5">
    <location>
        <begin position="503"/>
        <end position="512"/>
    </location>
</feature>
<dbReference type="InterPro" id="IPR051617">
    <property type="entry name" value="UNC-93-like_regulator"/>
</dbReference>
<keyword evidence="4 6" id="KW-0472">Membrane</keyword>
<keyword evidence="3 6" id="KW-1133">Transmembrane helix</keyword>
<feature type="transmembrane region" description="Helical" evidence="6">
    <location>
        <begin position="93"/>
        <end position="113"/>
    </location>
</feature>
<dbReference type="PANTHER" id="PTHR23294">
    <property type="entry name" value="ET TRANSLATION PRODUCT-RELATED"/>
    <property type="match status" value="1"/>
</dbReference>
<keyword evidence="2 6" id="KW-0812">Transmembrane</keyword>
<feature type="transmembrane region" description="Helical" evidence="6">
    <location>
        <begin position="216"/>
        <end position="236"/>
    </location>
</feature>
<organism evidence="7 8">
    <name type="scientific">Cryptococcus wingfieldii CBS 7118</name>
    <dbReference type="NCBI Taxonomy" id="1295528"/>
    <lineage>
        <taxon>Eukaryota</taxon>
        <taxon>Fungi</taxon>
        <taxon>Dikarya</taxon>
        <taxon>Basidiomycota</taxon>
        <taxon>Agaricomycotina</taxon>
        <taxon>Tremellomycetes</taxon>
        <taxon>Tremellales</taxon>
        <taxon>Cryptococcaceae</taxon>
        <taxon>Cryptococcus</taxon>
    </lineage>
</organism>
<feature type="transmembrane region" description="Helical" evidence="6">
    <location>
        <begin position="144"/>
        <end position="165"/>
    </location>
</feature>
<feature type="transmembrane region" description="Helical" evidence="6">
    <location>
        <begin position="273"/>
        <end position="299"/>
    </location>
</feature>
<dbReference type="InterPro" id="IPR036259">
    <property type="entry name" value="MFS_trans_sf"/>
</dbReference>
<evidence type="ECO:0000256" key="6">
    <source>
        <dbReference type="SAM" id="Phobius"/>
    </source>
</evidence>